<dbReference type="Pfam" id="PF07492">
    <property type="entry name" value="Trehalase_Ca-bi"/>
    <property type="match status" value="1"/>
</dbReference>
<evidence type="ECO:0000256" key="13">
    <source>
        <dbReference type="ARBA" id="ARBA00023065"/>
    </source>
</evidence>
<evidence type="ECO:0000259" key="20">
    <source>
        <dbReference type="Pfam" id="PF07492"/>
    </source>
</evidence>
<comment type="pathway">
    <text evidence="3">Carbohydrate degradation.</text>
</comment>
<dbReference type="InterPro" id="IPR001661">
    <property type="entry name" value="Glyco_hydro_37"/>
</dbReference>
<dbReference type="NCBIfam" id="TIGR00934">
    <property type="entry name" value="2a38euk"/>
    <property type="match status" value="1"/>
</dbReference>
<reference evidence="22" key="2">
    <citation type="journal article" date="2020" name="bioRxiv">
        <title>Genomic and phenotypic heterogeneity of clinical isolates of the human pathogens Aspergillus fumigatus, Aspergillus lentulus and Aspergillus fumigatiaffinis.</title>
        <authorList>
            <person name="dos Santos R.A.C."/>
            <person name="Steenwyk J.L."/>
            <person name="Rivero-Menendez O."/>
            <person name="Mead M.E."/>
            <person name="Silva L.P."/>
            <person name="Bastos R.W."/>
            <person name="Alastruey-Izquierdo A."/>
            <person name="Goldman G.H."/>
            <person name="Rokas A."/>
        </authorList>
    </citation>
    <scope>NUCLEOTIDE SEQUENCE</scope>
    <source>
        <strain evidence="22">CNM-CM8927</strain>
    </source>
</reference>
<dbReference type="InterPro" id="IPR051143">
    <property type="entry name" value="TrkH_K-transport"/>
</dbReference>
<feature type="transmembrane region" description="Helical" evidence="19">
    <location>
        <begin position="648"/>
        <end position="668"/>
    </location>
</feature>
<dbReference type="Proteomes" id="UP000051487">
    <property type="component" value="Unassembled WGS sequence"/>
</dbReference>
<dbReference type="InterPro" id="IPR008928">
    <property type="entry name" value="6-hairpin_glycosidase_sf"/>
</dbReference>
<dbReference type="PROSITE" id="PS00928">
    <property type="entry name" value="TREHALASE_2"/>
    <property type="match status" value="1"/>
</dbReference>
<evidence type="ECO:0000256" key="11">
    <source>
        <dbReference type="ARBA" id="ARBA00022958"/>
    </source>
</evidence>
<comment type="subcellular location">
    <subcellularLocation>
        <location evidence="2">Membrane</location>
        <topology evidence="2">Multi-pass membrane protein</topology>
    </subcellularLocation>
</comment>
<evidence type="ECO:0000256" key="15">
    <source>
        <dbReference type="ARBA" id="ARBA00023295"/>
    </source>
</evidence>
<dbReference type="Pfam" id="PF13561">
    <property type="entry name" value="adh_short_C2"/>
    <property type="match status" value="1"/>
</dbReference>
<dbReference type="InterPro" id="IPR036291">
    <property type="entry name" value="NAD(P)-bd_dom_sf"/>
</dbReference>
<evidence type="ECO:0000256" key="12">
    <source>
        <dbReference type="ARBA" id="ARBA00022989"/>
    </source>
</evidence>
<dbReference type="InterPro" id="IPR002347">
    <property type="entry name" value="SDR_fam"/>
</dbReference>
<evidence type="ECO:0000256" key="9">
    <source>
        <dbReference type="ARBA" id="ARBA00022801"/>
    </source>
</evidence>
<dbReference type="Pfam" id="PF02386">
    <property type="entry name" value="TrkH"/>
    <property type="match status" value="1"/>
</dbReference>
<keyword evidence="14 19" id="KW-0472">Membrane</keyword>
<dbReference type="InterPro" id="IPR012341">
    <property type="entry name" value="6hp_glycosidase-like_sf"/>
</dbReference>
<name>A0AAN4PKH2_ASPLE</name>
<feature type="transmembrane region" description="Helical" evidence="19">
    <location>
        <begin position="710"/>
        <end position="730"/>
    </location>
</feature>
<evidence type="ECO:0000256" key="7">
    <source>
        <dbReference type="ARBA" id="ARBA00022538"/>
    </source>
</evidence>
<keyword evidence="11" id="KW-0630">Potassium</keyword>
<dbReference type="EC" id="3.2.1.28" evidence="5"/>
<protein>
    <recommendedName>
        <fullName evidence="16">Cytosolic neutral trehalase</fullName>
        <ecNumber evidence="5">3.2.1.28</ecNumber>
    </recommendedName>
    <alternativeName>
        <fullName evidence="17">Alpha,alpha-trehalase</fullName>
    </alternativeName>
</protein>
<comment type="similarity">
    <text evidence="4">Belongs to the glycosyl hydrolase 37 family.</text>
</comment>
<dbReference type="GO" id="GO:0044550">
    <property type="term" value="P:secondary metabolite biosynthetic process"/>
    <property type="evidence" value="ECO:0007669"/>
    <property type="project" value="UniProtKB-ARBA"/>
</dbReference>
<evidence type="ECO:0000256" key="5">
    <source>
        <dbReference type="ARBA" id="ARBA00012757"/>
    </source>
</evidence>
<dbReference type="EMBL" id="BCLY01000009">
    <property type="protein sequence ID" value="GAQ08459.1"/>
    <property type="molecule type" value="Genomic_DNA"/>
</dbReference>
<dbReference type="GO" id="GO:0005993">
    <property type="term" value="P:trehalose catabolic process"/>
    <property type="evidence" value="ECO:0007669"/>
    <property type="project" value="InterPro"/>
</dbReference>
<keyword evidence="12 19" id="KW-1133">Transmembrane helix</keyword>
<evidence type="ECO:0000256" key="2">
    <source>
        <dbReference type="ARBA" id="ARBA00004141"/>
    </source>
</evidence>
<sequence>MDTQSLFNVQGKVVLVTGGAKGIGRMISEGYVTNGATVYISSRDAKACEKAVQELNAIGRGKAYAIPADFYKEEECKRLAEEIAKRESKLHVLVNNSGSNWGAPYDEYPSSAWTRVLTLNLQRVFDLTKLLTPLLEKAGAPNDPARIINIGSIDGLRVPALETFAYSASKAGLHHLSRVLAHHLGKRNITSNTLACGPFESKMMAATLEKFRDAIEGANPLGRIGTPQDVAGACLFLSSRAGAYINGATITVDGGSAIAAKIVDVKELKTYQQLFLYFVPIVANAGFINLIVVVVRLYWFEKRLKKLAPTLLQSESSPSKDAEAQPAKFNADRCSEANTVQMHSSALFDNQLKLDNIKEEILREHDCIVSDNDNNDGENPIKHRQISFADDSKALHIPSPRERDRGHAITEIDDHDHSNRAEDEDHETDIARQRTLVSGIPLERVASSMFVLGSYPSRSQERQSRKTIPLAKDPELPQLSSQASLGRNSKFYNLTPEDREALGGIEYRSLRLLLKITLGYFVGLHVLGVICLVPWIQHADPKYRDYLKECGQGNVWWAMYTSQTMVDNLGFTLTPDSMISFRDAAFPMFIMSFLAYAGHTMYPCFLRLIIWIMFKCAPKHSSIREPLSFLLNYPRRCYTLLFRSRPTWVLFGILFVLNFVDVLLIVVLDLHNPAVNTLSGVHRILAAIFQAASARHTGTSSFNLAEVNPAVQFSLLVMMYISIFPIAISIRASNTYEERALGLYPSNHDELDENNGINYVTTHMRNQLSFDLWYIFLGIFCICATEARRIMDPSEPGFSVFAIFFEVVSAYIDERILSIRFLILTFIMETRTQLPGFETAGTLKAFNREDIQDLLGRIPARRGSHDELSAQPRKFLIDVDTTLQSLLEREDTDRNMQITIEDVGPKVLSVGTAASSGYNRFDVRGTYMLSNLLQELTIAKDYGRKHIILDEARLSENPVARLSRLIKNSFWDALTRRIDGSNIEVAGRDPKDWTDDPRPRIYIPHGAPEQFEYYKGIAKDYPELRLDVQMLDANITPDYVRDLNSKPGLLALAMQKKYNESTQKTEYVGVPFVVPGGRFNELYGWDSYMESLGLLVSNRVDLAKAMVINFCFCIKHYGKILNANRSYYLTRSQPPFLTDMALRVYERIKNEPDAMDFLRNATLAAIKEYYSVWTAAPRYDELSGLSRYRPEGRGVPPETEPTHFTHILTPYAEKHGMTFKEFVQAYNEGKVQEPELDEYFLHDRAVRESGHDTSYRLERVCANLATVDLNSLLYKYEVDIARIIRTYFKDRLQIPPEFRTESTKDIESESSSVWDRRARRRKVRMDTYLWDDEKGMYFDYDTVLQKRTTYESATTFWAMWAGLATPHQAAEMVRKALPRFEVYGGLVSGTEESRGAVGLDRPNRQWDYPYGWAPQQMLAWTGLLRYGYQEEAERLAYKWLYMITKAFVDFNGVVVEKYDVTRPIDPHRVDAEYGNQGVDFKGAPREGFGWVNASYVYGLEFLNAHQRRALGAITPWETYSKAIAVQDAY</sequence>
<dbReference type="GO" id="GO:0016491">
    <property type="term" value="F:oxidoreductase activity"/>
    <property type="evidence" value="ECO:0007669"/>
    <property type="project" value="UniProtKB-ARBA"/>
</dbReference>
<reference evidence="21 23" key="1">
    <citation type="submission" date="2015-11" db="EMBL/GenBank/DDBJ databases">
        <title>Aspergillus lentulus strain IFM 54703T.</title>
        <authorList>
            <person name="Kusuya Y."/>
            <person name="Sakai K."/>
            <person name="Kamei K."/>
            <person name="Takahashi H."/>
            <person name="Yaguchi T."/>
        </authorList>
    </citation>
    <scope>NUCLEOTIDE SEQUENCE [LARGE SCALE GENOMIC DNA]</scope>
    <source>
        <strain evidence="21 23">IFM 54703</strain>
    </source>
</reference>
<dbReference type="Gene3D" id="3.40.50.720">
    <property type="entry name" value="NAD(P)-binding Rossmann-like Domain"/>
    <property type="match status" value="1"/>
</dbReference>
<evidence type="ECO:0000256" key="19">
    <source>
        <dbReference type="SAM" id="Phobius"/>
    </source>
</evidence>
<keyword evidence="8 19" id="KW-0812">Transmembrane</keyword>
<gene>
    <name evidence="21" type="ORF">ALT_5780</name>
    <name evidence="22" type="ORF">CNMCM8927_007068</name>
</gene>
<evidence type="ECO:0000256" key="1">
    <source>
        <dbReference type="ARBA" id="ARBA00001576"/>
    </source>
</evidence>
<dbReference type="InterPro" id="IPR003445">
    <property type="entry name" value="Cat_transpt"/>
</dbReference>
<feature type="transmembrane region" description="Helical" evidence="19">
    <location>
        <begin position="274"/>
        <end position="299"/>
    </location>
</feature>
<keyword evidence="10" id="KW-0521">NADP</keyword>
<dbReference type="GO" id="GO:0005886">
    <property type="term" value="C:plasma membrane"/>
    <property type="evidence" value="ECO:0007669"/>
    <property type="project" value="TreeGrafter"/>
</dbReference>
<dbReference type="GO" id="GO:1990573">
    <property type="term" value="P:potassium ion import across plasma membrane"/>
    <property type="evidence" value="ECO:0007669"/>
    <property type="project" value="TreeGrafter"/>
</dbReference>
<evidence type="ECO:0000256" key="6">
    <source>
        <dbReference type="ARBA" id="ARBA00022448"/>
    </source>
</evidence>
<evidence type="ECO:0000256" key="17">
    <source>
        <dbReference type="ARBA" id="ARBA00030473"/>
    </source>
</evidence>
<dbReference type="GO" id="GO:0005509">
    <property type="term" value="F:calcium ion binding"/>
    <property type="evidence" value="ECO:0007669"/>
    <property type="project" value="InterPro"/>
</dbReference>
<dbReference type="FunFam" id="3.40.50.720:FF:000084">
    <property type="entry name" value="Short-chain dehydrogenase reductase"/>
    <property type="match status" value="1"/>
</dbReference>
<dbReference type="EMBL" id="JAAAPU010000053">
    <property type="protein sequence ID" value="KAF4204799.1"/>
    <property type="molecule type" value="Genomic_DNA"/>
</dbReference>
<evidence type="ECO:0000256" key="18">
    <source>
        <dbReference type="SAM" id="MobiDB-lite"/>
    </source>
</evidence>
<evidence type="ECO:0000313" key="21">
    <source>
        <dbReference type="EMBL" id="GAQ08459.1"/>
    </source>
</evidence>
<feature type="transmembrane region" description="Helical" evidence="19">
    <location>
        <begin position="512"/>
        <end position="536"/>
    </location>
</feature>
<evidence type="ECO:0000256" key="16">
    <source>
        <dbReference type="ARBA" id="ARBA00024422"/>
    </source>
</evidence>
<dbReference type="FunFam" id="1.50.10.10:FF:000026">
    <property type="entry name" value="Trehalase"/>
    <property type="match status" value="1"/>
</dbReference>
<dbReference type="PRINTS" id="PR00744">
    <property type="entry name" value="GLHYDRLASE37"/>
</dbReference>
<dbReference type="PANTHER" id="PTHR31064:SF5">
    <property type="entry name" value="POTASSIUM ION TRANSPORTER (EUROFUNG)"/>
    <property type="match status" value="1"/>
</dbReference>
<accession>A0AAN4PKH2</accession>
<evidence type="ECO:0000256" key="3">
    <source>
        <dbReference type="ARBA" id="ARBA00004921"/>
    </source>
</evidence>
<dbReference type="PANTHER" id="PTHR31064">
    <property type="entry name" value="POTASSIUM TRANSPORT PROTEIN DDB_G0292412-RELATED"/>
    <property type="match status" value="1"/>
</dbReference>
<dbReference type="GO" id="GO:0140107">
    <property type="term" value="F:high-affinity potassium ion transmembrane transporter activity"/>
    <property type="evidence" value="ECO:0007669"/>
    <property type="project" value="TreeGrafter"/>
</dbReference>
<keyword evidence="7" id="KW-0633">Potassium transport</keyword>
<dbReference type="InterPro" id="IPR018232">
    <property type="entry name" value="Glyco_hydro_37_CS"/>
</dbReference>
<keyword evidence="13" id="KW-0406">Ion transport</keyword>
<dbReference type="SUPFAM" id="SSF48208">
    <property type="entry name" value="Six-hairpin glycosidases"/>
    <property type="match status" value="1"/>
</dbReference>
<keyword evidence="15" id="KW-0326">Glycosidase</keyword>
<evidence type="ECO:0000256" key="4">
    <source>
        <dbReference type="ARBA" id="ARBA00005615"/>
    </source>
</evidence>
<dbReference type="InterPro" id="IPR004773">
    <property type="entry name" value="K/Na_transp_Trk1/HKT1"/>
</dbReference>
<keyword evidence="6" id="KW-0813">Transport</keyword>
<organism evidence="21 23">
    <name type="scientific">Aspergillus lentulus</name>
    <dbReference type="NCBI Taxonomy" id="293939"/>
    <lineage>
        <taxon>Eukaryota</taxon>
        <taxon>Fungi</taxon>
        <taxon>Dikarya</taxon>
        <taxon>Ascomycota</taxon>
        <taxon>Pezizomycotina</taxon>
        <taxon>Eurotiomycetes</taxon>
        <taxon>Eurotiomycetidae</taxon>
        <taxon>Eurotiales</taxon>
        <taxon>Aspergillaceae</taxon>
        <taxon>Aspergillus</taxon>
        <taxon>Aspergillus subgen. Fumigati</taxon>
    </lineage>
</organism>
<feature type="region of interest" description="Disordered" evidence="18">
    <location>
        <begin position="456"/>
        <end position="479"/>
    </location>
</feature>
<feature type="transmembrane region" description="Helical" evidence="19">
    <location>
        <begin position="772"/>
        <end position="790"/>
    </location>
</feature>
<comment type="caution">
    <text evidence="21">The sequence shown here is derived from an EMBL/GenBank/DDBJ whole genome shotgun (WGS) entry which is preliminary data.</text>
</comment>
<evidence type="ECO:0000256" key="8">
    <source>
        <dbReference type="ARBA" id="ARBA00022692"/>
    </source>
</evidence>
<proteinExistence type="inferred from homology"/>
<feature type="region of interest" description="Disordered" evidence="18">
    <location>
        <begin position="394"/>
        <end position="432"/>
    </location>
</feature>
<feature type="transmembrane region" description="Helical" evidence="19">
    <location>
        <begin position="588"/>
        <end position="614"/>
    </location>
</feature>
<dbReference type="Proteomes" id="UP000649114">
    <property type="component" value="Unassembled WGS sequence"/>
</dbReference>
<dbReference type="GO" id="GO:0030007">
    <property type="term" value="P:intracellular potassium ion homeostasis"/>
    <property type="evidence" value="ECO:0007669"/>
    <property type="project" value="TreeGrafter"/>
</dbReference>
<evidence type="ECO:0000313" key="23">
    <source>
        <dbReference type="Proteomes" id="UP000051487"/>
    </source>
</evidence>
<keyword evidence="9" id="KW-0378">Hydrolase</keyword>
<dbReference type="GO" id="GO:0004555">
    <property type="term" value="F:alpha,alpha-trehalase activity"/>
    <property type="evidence" value="ECO:0007669"/>
    <property type="project" value="UniProtKB-EC"/>
</dbReference>
<dbReference type="GO" id="GO:0005737">
    <property type="term" value="C:cytoplasm"/>
    <property type="evidence" value="ECO:0007669"/>
    <property type="project" value="InterPro"/>
</dbReference>
<dbReference type="PROSITE" id="PS00927">
    <property type="entry name" value="TREHALASE_1"/>
    <property type="match status" value="1"/>
</dbReference>
<evidence type="ECO:0000256" key="14">
    <source>
        <dbReference type="ARBA" id="ARBA00023136"/>
    </source>
</evidence>
<dbReference type="PROSITE" id="PS00061">
    <property type="entry name" value="ADH_SHORT"/>
    <property type="match status" value="1"/>
</dbReference>
<dbReference type="InterPro" id="IPR011120">
    <property type="entry name" value="Trehalase_Ca-bd"/>
</dbReference>
<reference evidence="22" key="3">
    <citation type="submission" date="2020-04" db="EMBL/GenBank/DDBJ databases">
        <authorList>
            <person name="Santos R.A.C."/>
            <person name="Steenwyk J.L."/>
            <person name="Rivero-Menendez O."/>
            <person name="Mead M.E."/>
            <person name="Silva L.P."/>
            <person name="Bastos R.W."/>
            <person name="Alastruey-Izquierdo A."/>
            <person name="Goldman G.H."/>
            <person name="Rokas A."/>
        </authorList>
    </citation>
    <scope>NUCLEOTIDE SEQUENCE</scope>
    <source>
        <strain evidence="22">CNM-CM8927</strain>
    </source>
</reference>
<dbReference type="Gene3D" id="1.50.10.10">
    <property type="match status" value="1"/>
</dbReference>
<comment type="catalytic activity">
    <reaction evidence="1">
        <text>alpha,alpha-trehalose + H2O = alpha-D-glucose + beta-D-glucose</text>
        <dbReference type="Rhea" id="RHEA:32675"/>
        <dbReference type="ChEBI" id="CHEBI:15377"/>
        <dbReference type="ChEBI" id="CHEBI:15903"/>
        <dbReference type="ChEBI" id="CHEBI:16551"/>
        <dbReference type="ChEBI" id="CHEBI:17925"/>
        <dbReference type="EC" id="3.2.1.28"/>
    </reaction>
</comment>
<dbReference type="InterPro" id="IPR020904">
    <property type="entry name" value="Sc_DH/Rdtase_CS"/>
</dbReference>
<evidence type="ECO:0000256" key="10">
    <source>
        <dbReference type="ARBA" id="ARBA00022857"/>
    </source>
</evidence>
<evidence type="ECO:0000313" key="22">
    <source>
        <dbReference type="EMBL" id="KAF4204799.1"/>
    </source>
</evidence>
<feature type="domain" description="Neutral trehalase Ca2+ binding" evidence="20">
    <location>
        <begin position="883"/>
        <end position="912"/>
    </location>
</feature>
<dbReference type="Pfam" id="PF01204">
    <property type="entry name" value="Trehalase"/>
    <property type="match status" value="1"/>
</dbReference>
<dbReference type="SUPFAM" id="SSF51735">
    <property type="entry name" value="NAD(P)-binding Rossmann-fold domains"/>
    <property type="match status" value="1"/>
</dbReference>